<feature type="transmembrane region" description="Helical" evidence="4">
    <location>
        <begin position="106"/>
        <end position="123"/>
    </location>
</feature>
<keyword evidence="4" id="KW-0472">Membrane</keyword>
<organism evidence="5 6">
    <name type="scientific">Haloterrigena alkaliphila</name>
    <dbReference type="NCBI Taxonomy" id="2816475"/>
    <lineage>
        <taxon>Archaea</taxon>
        <taxon>Methanobacteriati</taxon>
        <taxon>Methanobacteriota</taxon>
        <taxon>Stenosarchaea group</taxon>
        <taxon>Halobacteria</taxon>
        <taxon>Halobacteriales</taxon>
        <taxon>Natrialbaceae</taxon>
        <taxon>Haloterrigena</taxon>
    </lineage>
</organism>
<feature type="transmembrane region" description="Helical" evidence="4">
    <location>
        <begin position="259"/>
        <end position="277"/>
    </location>
</feature>
<evidence type="ECO:0000256" key="1">
    <source>
        <dbReference type="ARBA" id="ARBA00022723"/>
    </source>
</evidence>
<keyword evidence="3" id="KW-0408">Iron</keyword>
<evidence type="ECO:0000256" key="4">
    <source>
        <dbReference type="SAM" id="Phobius"/>
    </source>
</evidence>
<keyword evidence="6" id="KW-1185">Reference proteome</keyword>
<dbReference type="GO" id="GO:0046872">
    <property type="term" value="F:metal ion binding"/>
    <property type="evidence" value="ECO:0007669"/>
    <property type="project" value="UniProtKB-KW"/>
</dbReference>
<feature type="transmembrane region" description="Helical" evidence="4">
    <location>
        <begin position="228"/>
        <end position="247"/>
    </location>
</feature>
<dbReference type="EMBL" id="CP071462">
    <property type="protein sequence ID" value="QSW99066.1"/>
    <property type="molecule type" value="Genomic_DNA"/>
</dbReference>
<keyword evidence="1" id="KW-0479">Metal-binding</keyword>
<dbReference type="PANTHER" id="PTHR35457">
    <property type="entry name" value="HEME A SYNTHASE"/>
    <property type="match status" value="1"/>
</dbReference>
<dbReference type="KEGG" id="hakz:J0X25_17060"/>
<keyword evidence="2" id="KW-0560">Oxidoreductase</keyword>
<dbReference type="GO" id="GO:0016491">
    <property type="term" value="F:oxidoreductase activity"/>
    <property type="evidence" value="ECO:0007669"/>
    <property type="project" value="UniProtKB-KW"/>
</dbReference>
<dbReference type="Proteomes" id="UP000663203">
    <property type="component" value="Chromosome"/>
</dbReference>
<proteinExistence type="predicted"/>
<name>A0A8A2VCY8_9EURY</name>
<dbReference type="RefSeq" id="WP_207288674.1">
    <property type="nucleotide sequence ID" value="NZ_CP071462.1"/>
</dbReference>
<accession>A0A8A2VCY8</accession>
<protein>
    <submittedName>
        <fullName evidence="5">Cytochrome oxidase assembly protein</fullName>
    </submittedName>
</protein>
<dbReference type="InterPro" id="IPR050450">
    <property type="entry name" value="COX15/CtaA_HemeA_synthase"/>
</dbReference>
<keyword evidence="4" id="KW-1133">Transmembrane helix</keyword>
<feature type="transmembrane region" description="Helical" evidence="4">
    <location>
        <begin position="201"/>
        <end position="221"/>
    </location>
</feature>
<feature type="transmembrane region" description="Helical" evidence="4">
    <location>
        <begin position="170"/>
        <end position="189"/>
    </location>
</feature>
<feature type="transmembrane region" description="Helical" evidence="4">
    <location>
        <begin position="76"/>
        <end position="99"/>
    </location>
</feature>
<dbReference type="PANTHER" id="PTHR35457:SF1">
    <property type="entry name" value="HEME A SYNTHASE"/>
    <property type="match status" value="1"/>
</dbReference>
<feature type="transmembrane region" description="Helical" evidence="4">
    <location>
        <begin position="135"/>
        <end position="158"/>
    </location>
</feature>
<dbReference type="GeneID" id="63189051"/>
<evidence type="ECO:0000313" key="5">
    <source>
        <dbReference type="EMBL" id="QSW99066.1"/>
    </source>
</evidence>
<evidence type="ECO:0000256" key="2">
    <source>
        <dbReference type="ARBA" id="ARBA00023002"/>
    </source>
</evidence>
<dbReference type="AlphaFoldDB" id="A0A8A2VCY8"/>
<reference evidence="5 6" key="1">
    <citation type="submission" date="2021-03" db="EMBL/GenBank/DDBJ databases">
        <title>Haloterrigena longa sp. nov. and Haloterrigena limicola sp. nov., extremely halophilic archaea isolated from a salt lake.</title>
        <authorList>
            <person name="Henglin C."/>
        </authorList>
    </citation>
    <scope>NUCLEOTIDE SEQUENCE [LARGE SCALE GENOMIC DNA]</scope>
    <source>
        <strain evidence="5 6">KZCA68</strain>
    </source>
</reference>
<feature type="transmembrane region" description="Helical" evidence="4">
    <location>
        <begin position="21"/>
        <end position="42"/>
    </location>
</feature>
<evidence type="ECO:0000256" key="3">
    <source>
        <dbReference type="ARBA" id="ARBA00023004"/>
    </source>
</evidence>
<sequence length="291" mass="30839">MSTDSQTSRPVVRPLVERFGFPHLLAATLVLVAATILLGIAAKATGSGLACQQNWPQCDAGPYNLLPANLPSFYEWFHRFVAMFAGFAIVGTAVAAVRLPDVDRRVAGLVVAGLILTPIQVVLGRETVTTYTMEILALHFWTAISIFVVFTVATVLVWSSRLTRTHVTGALALGAAALPFHVALSPLVGGGISTYGPSMQMAQYAVTLVLLAAVIVAAVIGRRRFDSARLTTLLSATTVLAFVVAYLGREAVDPAFDALYVVFTGLLLVAFLAGIGLTRRASRGPRDALTS</sequence>
<evidence type="ECO:0000313" key="6">
    <source>
        <dbReference type="Proteomes" id="UP000663203"/>
    </source>
</evidence>
<gene>
    <name evidence="5" type="ORF">J0X25_17060</name>
</gene>
<keyword evidence="4" id="KW-0812">Transmembrane</keyword>